<dbReference type="InterPro" id="IPR042100">
    <property type="entry name" value="Bug_dom1"/>
</dbReference>
<evidence type="ECO:0000256" key="1">
    <source>
        <dbReference type="ARBA" id="ARBA00006987"/>
    </source>
</evidence>
<dbReference type="InterPro" id="IPR005064">
    <property type="entry name" value="BUG"/>
</dbReference>
<reference evidence="3 4" key="1">
    <citation type="submission" date="2023-07" db="EMBL/GenBank/DDBJ databases">
        <title>Sorghum-associated microbial communities from plants grown in Nebraska, USA.</title>
        <authorList>
            <person name="Schachtman D."/>
        </authorList>
    </citation>
    <scope>NUCLEOTIDE SEQUENCE [LARGE SCALE GENOMIC DNA]</scope>
    <source>
        <strain evidence="3 4">DS1607</strain>
    </source>
</reference>
<dbReference type="SUPFAM" id="SSF53850">
    <property type="entry name" value="Periplasmic binding protein-like II"/>
    <property type="match status" value="1"/>
</dbReference>
<proteinExistence type="inferred from homology"/>
<name>A0ABT9SEL7_9BURK</name>
<sequence>MKNKIQRRTLTKFALTGLAMAAAGLRAHATEKPLRLVLPVSAGSGVDTIMRAAVPSLTKALDGQAVVIDNLPGAGGITGTSVVVRAPADGLTLGIVSNNHVVNPSVFKKMPFDVLNDVTPICVIGATPFVLVVNAKVPAQNVRELQALLKAKPGEYNYGSSGNGTILHLGGAMFADAAGVDVHHIPYKGVGPMVADLIGGQIQMAVTSVPSVQGQLKSGALRAIGVMGKARVPSLPEIPTVAEQGLPSVDIAGWFALIGPAKLPGAQVERLHAAIVTAFNTPETRDAMLKQENIINPMSPEASAQFFRTEQERYAQLVKTAKISVE</sequence>
<feature type="chain" id="PRO_5045842176" evidence="2">
    <location>
        <begin position="30"/>
        <end position="326"/>
    </location>
</feature>
<dbReference type="CDD" id="cd13578">
    <property type="entry name" value="PBP2_Bug27"/>
    <property type="match status" value="1"/>
</dbReference>
<accession>A0ABT9SEL7</accession>
<keyword evidence="2" id="KW-0732">Signal</keyword>
<dbReference type="PANTHER" id="PTHR42928">
    <property type="entry name" value="TRICARBOXYLATE-BINDING PROTEIN"/>
    <property type="match status" value="1"/>
</dbReference>
<evidence type="ECO:0000313" key="3">
    <source>
        <dbReference type="EMBL" id="MDP9902804.1"/>
    </source>
</evidence>
<dbReference type="EMBL" id="JAUSRO010000022">
    <property type="protein sequence ID" value="MDP9902804.1"/>
    <property type="molecule type" value="Genomic_DNA"/>
</dbReference>
<gene>
    <name evidence="3" type="ORF">J2W36_005082</name>
</gene>
<dbReference type="RefSeq" id="WP_307692540.1">
    <property type="nucleotide sequence ID" value="NZ_JAUSRO010000022.1"/>
</dbReference>
<dbReference type="InterPro" id="IPR006311">
    <property type="entry name" value="TAT_signal"/>
</dbReference>
<dbReference type="PANTHER" id="PTHR42928:SF5">
    <property type="entry name" value="BLR1237 PROTEIN"/>
    <property type="match status" value="1"/>
</dbReference>
<comment type="similarity">
    <text evidence="1">Belongs to the UPF0065 (bug) family.</text>
</comment>
<feature type="signal peptide" evidence="2">
    <location>
        <begin position="1"/>
        <end position="29"/>
    </location>
</feature>
<dbReference type="Gene3D" id="3.40.190.10">
    <property type="entry name" value="Periplasmic binding protein-like II"/>
    <property type="match status" value="1"/>
</dbReference>
<organism evidence="3 4">
    <name type="scientific">Variovorax ginsengisoli</name>
    <dbReference type="NCBI Taxonomy" id="363844"/>
    <lineage>
        <taxon>Bacteria</taxon>
        <taxon>Pseudomonadati</taxon>
        <taxon>Pseudomonadota</taxon>
        <taxon>Betaproteobacteria</taxon>
        <taxon>Burkholderiales</taxon>
        <taxon>Comamonadaceae</taxon>
        <taxon>Variovorax</taxon>
    </lineage>
</organism>
<keyword evidence="4" id="KW-1185">Reference proteome</keyword>
<dbReference type="PIRSF" id="PIRSF017082">
    <property type="entry name" value="YflP"/>
    <property type="match status" value="1"/>
</dbReference>
<protein>
    <submittedName>
        <fullName evidence="3">Tripartite-type tricarboxylate transporter receptor subunit TctC</fullName>
    </submittedName>
</protein>
<dbReference type="Gene3D" id="3.40.190.150">
    <property type="entry name" value="Bordetella uptake gene, domain 1"/>
    <property type="match status" value="1"/>
</dbReference>
<comment type="caution">
    <text evidence="3">The sequence shown here is derived from an EMBL/GenBank/DDBJ whole genome shotgun (WGS) entry which is preliminary data.</text>
</comment>
<dbReference type="Pfam" id="PF03401">
    <property type="entry name" value="TctC"/>
    <property type="match status" value="1"/>
</dbReference>
<dbReference type="Proteomes" id="UP001226867">
    <property type="component" value="Unassembled WGS sequence"/>
</dbReference>
<evidence type="ECO:0000256" key="2">
    <source>
        <dbReference type="SAM" id="SignalP"/>
    </source>
</evidence>
<keyword evidence="3" id="KW-0675">Receptor</keyword>
<dbReference type="PROSITE" id="PS51318">
    <property type="entry name" value="TAT"/>
    <property type="match status" value="1"/>
</dbReference>
<evidence type="ECO:0000313" key="4">
    <source>
        <dbReference type="Proteomes" id="UP001226867"/>
    </source>
</evidence>